<dbReference type="PRINTS" id="PR00598">
    <property type="entry name" value="HTHMARR"/>
</dbReference>
<keyword evidence="6" id="KW-1185">Reference proteome</keyword>
<sequence>MKTDGATETKNNEMGLETRIESDDHLALRVCLRLLSCATQMENEVRKHLRIRSGISLARFDYLAQLHRHPEGLTMSAISRCLMVTGGNVTGLTNELESEGLVSRSVDSNDRRTYHVRLTPKGRRMFKKIAAEHEAWVVDMFSGLGDARQEQLHRLLGELRQQLSIATQSDDEEKIER</sequence>
<keyword evidence="3" id="KW-0804">Transcription</keyword>
<comment type="caution">
    <text evidence="5">The sequence shown here is derived from an EMBL/GenBank/DDBJ whole genome shotgun (WGS) entry which is preliminary data.</text>
</comment>
<dbReference type="EMBL" id="WINI01000001">
    <property type="protein sequence ID" value="MQR00067.1"/>
    <property type="molecule type" value="Genomic_DNA"/>
</dbReference>
<evidence type="ECO:0000313" key="5">
    <source>
        <dbReference type="EMBL" id="MQR00067.1"/>
    </source>
</evidence>
<evidence type="ECO:0000259" key="4">
    <source>
        <dbReference type="PROSITE" id="PS50995"/>
    </source>
</evidence>
<dbReference type="GO" id="GO:0003677">
    <property type="term" value="F:DNA binding"/>
    <property type="evidence" value="ECO:0007669"/>
    <property type="project" value="UniProtKB-KW"/>
</dbReference>
<dbReference type="InterPro" id="IPR039422">
    <property type="entry name" value="MarR/SlyA-like"/>
</dbReference>
<organism evidence="5 6">
    <name type="scientific">Glaciimonas soli</name>
    <dbReference type="NCBI Taxonomy" id="2590999"/>
    <lineage>
        <taxon>Bacteria</taxon>
        <taxon>Pseudomonadati</taxon>
        <taxon>Pseudomonadota</taxon>
        <taxon>Betaproteobacteria</taxon>
        <taxon>Burkholderiales</taxon>
        <taxon>Oxalobacteraceae</taxon>
        <taxon>Glaciimonas</taxon>
    </lineage>
</organism>
<proteinExistence type="predicted"/>
<dbReference type="PANTHER" id="PTHR33164">
    <property type="entry name" value="TRANSCRIPTIONAL REGULATOR, MARR FAMILY"/>
    <property type="match status" value="1"/>
</dbReference>
<keyword evidence="1" id="KW-0805">Transcription regulation</keyword>
<gene>
    <name evidence="5" type="ORF">GEV47_05135</name>
</gene>
<dbReference type="InterPro" id="IPR036388">
    <property type="entry name" value="WH-like_DNA-bd_sf"/>
</dbReference>
<feature type="domain" description="HTH marR-type" evidence="4">
    <location>
        <begin position="25"/>
        <end position="161"/>
    </location>
</feature>
<dbReference type="PROSITE" id="PS50995">
    <property type="entry name" value="HTH_MARR_2"/>
    <property type="match status" value="1"/>
</dbReference>
<keyword evidence="2" id="KW-0238">DNA-binding</keyword>
<dbReference type="InterPro" id="IPR000835">
    <property type="entry name" value="HTH_MarR-typ"/>
</dbReference>
<evidence type="ECO:0000256" key="2">
    <source>
        <dbReference type="ARBA" id="ARBA00023125"/>
    </source>
</evidence>
<dbReference type="InterPro" id="IPR036390">
    <property type="entry name" value="WH_DNA-bd_sf"/>
</dbReference>
<dbReference type="PANTHER" id="PTHR33164:SF43">
    <property type="entry name" value="HTH-TYPE TRANSCRIPTIONAL REPRESSOR YETL"/>
    <property type="match status" value="1"/>
</dbReference>
<dbReference type="AlphaFoldDB" id="A0A843YQ23"/>
<dbReference type="GO" id="GO:0006950">
    <property type="term" value="P:response to stress"/>
    <property type="evidence" value="ECO:0007669"/>
    <property type="project" value="TreeGrafter"/>
</dbReference>
<evidence type="ECO:0000256" key="3">
    <source>
        <dbReference type="ARBA" id="ARBA00023163"/>
    </source>
</evidence>
<evidence type="ECO:0000256" key="1">
    <source>
        <dbReference type="ARBA" id="ARBA00023015"/>
    </source>
</evidence>
<dbReference type="SUPFAM" id="SSF46785">
    <property type="entry name" value="Winged helix' DNA-binding domain"/>
    <property type="match status" value="1"/>
</dbReference>
<dbReference type="PROSITE" id="PS01117">
    <property type="entry name" value="HTH_MARR_1"/>
    <property type="match status" value="1"/>
</dbReference>
<dbReference type="SMART" id="SM00347">
    <property type="entry name" value="HTH_MARR"/>
    <property type="match status" value="1"/>
</dbReference>
<dbReference type="Pfam" id="PF12802">
    <property type="entry name" value="MarR_2"/>
    <property type="match status" value="1"/>
</dbReference>
<dbReference type="OrthoDB" id="9787636at2"/>
<dbReference type="GO" id="GO:0003700">
    <property type="term" value="F:DNA-binding transcription factor activity"/>
    <property type="evidence" value="ECO:0007669"/>
    <property type="project" value="InterPro"/>
</dbReference>
<evidence type="ECO:0000313" key="6">
    <source>
        <dbReference type="Proteomes" id="UP000451565"/>
    </source>
</evidence>
<name>A0A843YQ23_9BURK</name>
<dbReference type="Gene3D" id="1.10.10.10">
    <property type="entry name" value="Winged helix-like DNA-binding domain superfamily/Winged helix DNA-binding domain"/>
    <property type="match status" value="1"/>
</dbReference>
<dbReference type="InterPro" id="IPR023187">
    <property type="entry name" value="Tscrpt_reg_MarR-type_CS"/>
</dbReference>
<dbReference type="Proteomes" id="UP000451565">
    <property type="component" value="Unassembled WGS sequence"/>
</dbReference>
<reference evidence="5 6" key="1">
    <citation type="submission" date="2019-10" db="EMBL/GenBank/DDBJ databases">
        <title>Glaciimonas soli sp. nov., a psychrophilic bacterium isolated from the forest soil of a high elevation mountain in Taiwan.</title>
        <authorList>
            <person name="Wang L.-T."/>
            <person name="Shieh W.Y."/>
        </authorList>
    </citation>
    <scope>NUCLEOTIDE SEQUENCE [LARGE SCALE GENOMIC DNA]</scope>
    <source>
        <strain evidence="5 6">GS1</strain>
    </source>
</reference>
<accession>A0A843YQ23</accession>
<protein>
    <submittedName>
        <fullName evidence="5">MarR family transcriptional regulator</fullName>
    </submittedName>
</protein>